<dbReference type="Pfam" id="PF23441">
    <property type="entry name" value="SDR"/>
    <property type="match status" value="1"/>
</dbReference>
<feature type="compositionally biased region" description="Basic and acidic residues" evidence="10">
    <location>
        <begin position="262"/>
        <end position="272"/>
    </location>
</feature>
<dbReference type="SMART" id="SM00184">
    <property type="entry name" value="RING"/>
    <property type="match status" value="1"/>
</dbReference>
<dbReference type="GO" id="GO:0008270">
    <property type="term" value="F:zinc ion binding"/>
    <property type="evidence" value="ECO:0007669"/>
    <property type="project" value="UniProtKB-KW"/>
</dbReference>
<dbReference type="Pfam" id="PF03105">
    <property type="entry name" value="SPX"/>
    <property type="match status" value="1"/>
</dbReference>
<dbReference type="AlphaFoldDB" id="A0A8H3C953"/>
<dbReference type="InterPro" id="IPR057571">
    <property type="entry name" value="SDR_PhqE-like"/>
</dbReference>
<evidence type="ECO:0000256" key="2">
    <source>
        <dbReference type="ARBA" id="ARBA00022722"/>
    </source>
</evidence>
<dbReference type="InterPro" id="IPR000026">
    <property type="entry name" value="N1-like"/>
</dbReference>
<evidence type="ECO:0000259" key="11">
    <source>
        <dbReference type="PROSITE" id="PS50089"/>
    </source>
</evidence>
<evidence type="ECO:0000256" key="10">
    <source>
        <dbReference type="SAM" id="MobiDB-lite"/>
    </source>
</evidence>
<evidence type="ECO:0000256" key="3">
    <source>
        <dbReference type="ARBA" id="ARBA00022723"/>
    </source>
</evidence>
<evidence type="ECO:0000313" key="14">
    <source>
        <dbReference type="Proteomes" id="UP000663841"/>
    </source>
</evidence>
<dbReference type="GO" id="GO:0003723">
    <property type="term" value="F:RNA binding"/>
    <property type="evidence" value="ECO:0007669"/>
    <property type="project" value="InterPro"/>
</dbReference>
<feature type="domain" description="RING-type" evidence="11">
    <location>
        <begin position="650"/>
        <end position="689"/>
    </location>
</feature>
<feature type="region of interest" description="Disordered" evidence="10">
    <location>
        <begin position="262"/>
        <end position="285"/>
    </location>
</feature>
<dbReference type="EMBL" id="CAJMWW010000639">
    <property type="protein sequence ID" value="CAE6477244.1"/>
    <property type="molecule type" value="Genomic_DNA"/>
</dbReference>
<evidence type="ECO:0000256" key="7">
    <source>
        <dbReference type="ARBA" id="ARBA00022857"/>
    </source>
</evidence>
<evidence type="ECO:0000256" key="5">
    <source>
        <dbReference type="ARBA" id="ARBA00022801"/>
    </source>
</evidence>
<keyword evidence="4 9" id="KW-0863">Zinc-finger</keyword>
<evidence type="ECO:0000256" key="8">
    <source>
        <dbReference type="ARBA" id="ARBA00023002"/>
    </source>
</evidence>
<dbReference type="Gene3D" id="3.30.40.10">
    <property type="entry name" value="Zinc/RING finger domain, C3HC4 (zinc finger)"/>
    <property type="match status" value="1"/>
</dbReference>
<dbReference type="SUPFAM" id="SSF53933">
    <property type="entry name" value="Microbial ribonucleases"/>
    <property type="match status" value="1"/>
</dbReference>
<evidence type="ECO:0000256" key="6">
    <source>
        <dbReference type="ARBA" id="ARBA00022833"/>
    </source>
</evidence>
<evidence type="ECO:0000256" key="4">
    <source>
        <dbReference type="ARBA" id="ARBA00022771"/>
    </source>
</evidence>
<comment type="caution">
    <text evidence="13">The sequence shown here is derived from an EMBL/GenBank/DDBJ whole genome shotgun (WGS) entry which is preliminary data.</text>
</comment>
<keyword evidence="6" id="KW-0862">Zinc</keyword>
<reference evidence="13" key="1">
    <citation type="submission" date="2021-01" db="EMBL/GenBank/DDBJ databases">
        <authorList>
            <person name="Kaushik A."/>
        </authorList>
    </citation>
    <scope>NUCLEOTIDE SEQUENCE</scope>
    <source>
        <strain evidence="13">AG3-T5</strain>
    </source>
</reference>
<dbReference type="PANTHER" id="PTHR43477">
    <property type="entry name" value="DIHYDROANTICAPSIN 7-DEHYDROGENASE"/>
    <property type="match status" value="1"/>
</dbReference>
<name>A0A8H3C953_9AGAM</name>
<sequence length="891" mass="96309">MSNSANLLKGKKVLVIGGSSGIGRSVAAASLSNGASVVISSSSQQKVDAAVEKLKQGAQGVADVTVKGRAFDLKDSQALKGFLTEEGPFDHLAITAGSLPGRLQFPEEEVGEGYKSEFDVRYWAIITAGQHIYKNKLINPGGSIILTIGVSQYQPPPGWGLLSGITGALEASTRGLAVDLKPIRINTIIPPDAKAGMIESYNKQLPVGHVGTPDELAEAYIFAMKLKKLVNGVVEELAAQGLNHQVLLDLLKAEREFEEHWASSAEETHRSGDPANQKPSLSGFSRSRAQYEITSDVANITPQLRIWLHSEPGSSSSTPIDILRPSLLHLRSESTISHGQTSARLSSSDVSEVAEPAVPNLERIEELALMSSSVNLVKKHNPLYALKKGYESNSRLELASVEQVDDEPDTHHVMDETGTLIHSPSLARAESQTETNVSAGDIEVVIPLTADTAFHRVLANALSSLATLQTRTQGRVSDQIFNLADTISSCSGPPARYRNSDLYAWREIFQLWVECQIYRGGATERERASGEGRIRDVAESEKRLGMFASEVVKRGLGDRRTLKSAKSRDALQTFLNLNVHILDLKKFEIANAEAARKILKKHEKRTALPSATSLSVLPISHGTGELPQMLITTLTETLLPILPSLEDYSCLICTSIAFKPIRLSCGHLFCVRCLVKMQKRGQADCPLCRTPCVLIADGSNLDIAVMNFMKEWFPKETKEKSDSNDRESAEEQLIEMGYNPVTMWGFGTIVTLVAAASGLVAALPTSNFTLPVIVKRSINGATGSDCNGYTFTAAQVQAAAQASLSHVLAGTTVGTNKYPHVLDNREGFTYPAGCTVTRYEFPVFRNKIYTGGDPSVDRVIIGHVSGSSAYSCGVLTHQGASGNNFLQCDNV</sequence>
<dbReference type="SUPFAM" id="SSF57850">
    <property type="entry name" value="RING/U-box"/>
    <property type="match status" value="1"/>
</dbReference>
<dbReference type="InterPro" id="IPR001841">
    <property type="entry name" value="Znf_RING"/>
</dbReference>
<dbReference type="InterPro" id="IPR004331">
    <property type="entry name" value="SPX_dom"/>
</dbReference>
<dbReference type="InterPro" id="IPR002347">
    <property type="entry name" value="SDR_fam"/>
</dbReference>
<dbReference type="SUPFAM" id="SSF51735">
    <property type="entry name" value="NAD(P)-binding Rossmann-fold domains"/>
    <property type="match status" value="1"/>
</dbReference>
<dbReference type="InterPro" id="IPR013083">
    <property type="entry name" value="Znf_RING/FYVE/PHD"/>
</dbReference>
<dbReference type="GO" id="GO:0016491">
    <property type="term" value="F:oxidoreductase activity"/>
    <property type="evidence" value="ECO:0007669"/>
    <property type="project" value="UniProtKB-KW"/>
</dbReference>
<dbReference type="Pfam" id="PF00097">
    <property type="entry name" value="zf-C3HC4"/>
    <property type="match status" value="1"/>
</dbReference>
<dbReference type="PROSITE" id="PS00518">
    <property type="entry name" value="ZF_RING_1"/>
    <property type="match status" value="1"/>
</dbReference>
<dbReference type="InterPro" id="IPR017907">
    <property type="entry name" value="Znf_RING_CS"/>
</dbReference>
<evidence type="ECO:0000256" key="9">
    <source>
        <dbReference type="PROSITE-ProRule" id="PRU00175"/>
    </source>
</evidence>
<dbReference type="PRINTS" id="PR00081">
    <property type="entry name" value="GDHRDH"/>
</dbReference>
<dbReference type="GO" id="GO:0004521">
    <property type="term" value="F:RNA endonuclease activity"/>
    <property type="evidence" value="ECO:0007669"/>
    <property type="project" value="InterPro"/>
</dbReference>
<feature type="domain" description="SPX" evidence="12">
    <location>
        <begin position="199"/>
        <end position="616"/>
    </location>
</feature>
<dbReference type="Gene3D" id="3.40.50.720">
    <property type="entry name" value="NAD(P)-binding Rossmann-like Domain"/>
    <property type="match status" value="1"/>
</dbReference>
<dbReference type="InterPro" id="IPR018957">
    <property type="entry name" value="Znf_C3HC4_RING-type"/>
</dbReference>
<dbReference type="Pfam" id="PF00545">
    <property type="entry name" value="Ribonuclease"/>
    <property type="match status" value="1"/>
</dbReference>
<dbReference type="InterPro" id="IPR016191">
    <property type="entry name" value="Ribonuclease/ribotoxin"/>
</dbReference>
<dbReference type="Gene3D" id="3.10.450.30">
    <property type="entry name" value="Microbial ribonucleases"/>
    <property type="match status" value="1"/>
</dbReference>
<evidence type="ECO:0000259" key="12">
    <source>
        <dbReference type="PROSITE" id="PS51382"/>
    </source>
</evidence>
<keyword evidence="3" id="KW-0479">Metal-binding</keyword>
<keyword evidence="8" id="KW-0560">Oxidoreductase</keyword>
<evidence type="ECO:0000256" key="1">
    <source>
        <dbReference type="ARBA" id="ARBA00006484"/>
    </source>
</evidence>
<dbReference type="InterPro" id="IPR036291">
    <property type="entry name" value="NAD(P)-bd_dom_sf"/>
</dbReference>
<comment type="similarity">
    <text evidence="1">Belongs to the short-chain dehydrogenases/reductases (SDR) family.</text>
</comment>
<proteinExistence type="inferred from homology"/>
<dbReference type="PROSITE" id="PS50089">
    <property type="entry name" value="ZF_RING_2"/>
    <property type="match status" value="1"/>
</dbReference>
<keyword evidence="7" id="KW-0521">NADP</keyword>
<dbReference type="PROSITE" id="PS51382">
    <property type="entry name" value="SPX"/>
    <property type="match status" value="1"/>
</dbReference>
<accession>A0A8H3C953</accession>
<dbReference type="InterPro" id="IPR051122">
    <property type="entry name" value="SDR_DHRS6-like"/>
</dbReference>
<gene>
    <name evidence="13" type="ORF">RDB_LOCUS195179</name>
</gene>
<keyword evidence="2" id="KW-0540">Nuclease</keyword>
<evidence type="ECO:0000313" key="13">
    <source>
        <dbReference type="EMBL" id="CAE6477244.1"/>
    </source>
</evidence>
<protein>
    <recommendedName>
        <fullName evidence="15">RING-type domain-containing protein</fullName>
    </recommendedName>
</protein>
<dbReference type="GO" id="GO:0016787">
    <property type="term" value="F:hydrolase activity"/>
    <property type="evidence" value="ECO:0007669"/>
    <property type="project" value="UniProtKB-KW"/>
</dbReference>
<organism evidence="13 14">
    <name type="scientific">Rhizoctonia solani</name>
    <dbReference type="NCBI Taxonomy" id="456999"/>
    <lineage>
        <taxon>Eukaryota</taxon>
        <taxon>Fungi</taxon>
        <taxon>Dikarya</taxon>
        <taxon>Basidiomycota</taxon>
        <taxon>Agaricomycotina</taxon>
        <taxon>Agaricomycetes</taxon>
        <taxon>Cantharellales</taxon>
        <taxon>Ceratobasidiaceae</taxon>
        <taxon>Rhizoctonia</taxon>
    </lineage>
</organism>
<dbReference type="PANTHER" id="PTHR43477:SF1">
    <property type="entry name" value="DIHYDROANTICAPSIN 7-DEHYDROGENASE"/>
    <property type="match status" value="1"/>
</dbReference>
<keyword evidence="5" id="KW-0378">Hydrolase</keyword>
<dbReference type="Proteomes" id="UP000663841">
    <property type="component" value="Unassembled WGS sequence"/>
</dbReference>
<evidence type="ECO:0008006" key="15">
    <source>
        <dbReference type="Google" id="ProtNLM"/>
    </source>
</evidence>